<reference evidence="2" key="1">
    <citation type="submission" date="2022-11" db="UniProtKB">
        <authorList>
            <consortium name="WormBaseParasite"/>
        </authorList>
    </citation>
    <scope>IDENTIFICATION</scope>
</reference>
<sequence>MEGHLMLRSILNPLSNNVRSLDFIFNHHFTNRALFGKKFDPLTNDYLIGFWLAVFSTTMLDNRDRIADGLFGTLGDNNGFKTLMVLPEKASDGKTLLLIQNFYFNSDRRRIKNGGLSSKERAKIHFLLGETYEEKIVHYLVYDIGQLVCSNRSDKIRPFMELLLDIVPGDDNNARGDVEKFFKLEHFGNFFQNVEPTVQSLKLYGHNDENMQIITVT</sequence>
<keyword evidence="1" id="KW-1185">Reference proteome</keyword>
<evidence type="ECO:0000313" key="2">
    <source>
        <dbReference type="WBParaSite" id="nRc.2.0.1.t08608-RA"/>
    </source>
</evidence>
<proteinExistence type="predicted"/>
<dbReference type="Proteomes" id="UP000887565">
    <property type="component" value="Unplaced"/>
</dbReference>
<name>A0A915I398_ROMCU</name>
<evidence type="ECO:0000313" key="1">
    <source>
        <dbReference type="Proteomes" id="UP000887565"/>
    </source>
</evidence>
<dbReference type="WBParaSite" id="nRc.2.0.1.t08608-RA">
    <property type="protein sequence ID" value="nRc.2.0.1.t08608-RA"/>
    <property type="gene ID" value="nRc.2.0.1.g08608"/>
</dbReference>
<dbReference type="AlphaFoldDB" id="A0A915I398"/>
<protein>
    <submittedName>
        <fullName evidence="2">Uncharacterized protein</fullName>
    </submittedName>
</protein>
<organism evidence="1 2">
    <name type="scientific">Romanomermis culicivorax</name>
    <name type="common">Nematode worm</name>
    <dbReference type="NCBI Taxonomy" id="13658"/>
    <lineage>
        <taxon>Eukaryota</taxon>
        <taxon>Metazoa</taxon>
        <taxon>Ecdysozoa</taxon>
        <taxon>Nematoda</taxon>
        <taxon>Enoplea</taxon>
        <taxon>Dorylaimia</taxon>
        <taxon>Mermithida</taxon>
        <taxon>Mermithoidea</taxon>
        <taxon>Mermithidae</taxon>
        <taxon>Romanomermis</taxon>
    </lineage>
</organism>
<accession>A0A915I398</accession>